<feature type="transmembrane region" description="Helical" evidence="2">
    <location>
        <begin position="415"/>
        <end position="436"/>
    </location>
</feature>
<organism evidence="4 5">
    <name type="scientific">Fusarium venenatum</name>
    <dbReference type="NCBI Taxonomy" id="56646"/>
    <lineage>
        <taxon>Eukaryota</taxon>
        <taxon>Fungi</taxon>
        <taxon>Dikarya</taxon>
        <taxon>Ascomycota</taxon>
        <taxon>Pezizomycotina</taxon>
        <taxon>Sordariomycetes</taxon>
        <taxon>Hypocreomycetidae</taxon>
        <taxon>Hypocreales</taxon>
        <taxon>Nectriaceae</taxon>
        <taxon>Fusarium</taxon>
    </lineage>
</organism>
<feature type="region of interest" description="Disordered" evidence="1">
    <location>
        <begin position="444"/>
        <end position="484"/>
    </location>
</feature>
<keyword evidence="2" id="KW-1133">Transmembrane helix</keyword>
<feature type="region of interest" description="Disordered" evidence="1">
    <location>
        <begin position="372"/>
        <end position="409"/>
    </location>
</feature>
<evidence type="ECO:0000256" key="3">
    <source>
        <dbReference type="SAM" id="SignalP"/>
    </source>
</evidence>
<feature type="compositionally biased region" description="Basic and acidic residues" evidence="1">
    <location>
        <begin position="382"/>
        <end position="401"/>
    </location>
</feature>
<evidence type="ECO:0000256" key="1">
    <source>
        <dbReference type="SAM" id="MobiDB-lite"/>
    </source>
</evidence>
<keyword evidence="2" id="KW-0472">Membrane</keyword>
<dbReference type="SUPFAM" id="SSF89372">
    <property type="entry name" value="Fucose-specific lectin"/>
    <property type="match status" value="1"/>
</dbReference>
<protein>
    <recommendedName>
        <fullName evidence="6">Fucose-specific lectin</fullName>
    </recommendedName>
</protein>
<keyword evidence="2" id="KW-0812">Transmembrane</keyword>
<evidence type="ECO:0000256" key="2">
    <source>
        <dbReference type="SAM" id="Phobius"/>
    </source>
</evidence>
<dbReference type="Gene3D" id="2.120.10.70">
    <property type="entry name" value="Fucose-specific lectin"/>
    <property type="match status" value="2"/>
</dbReference>
<feature type="signal peptide" evidence="3">
    <location>
        <begin position="1"/>
        <end position="24"/>
    </location>
</feature>
<keyword evidence="3" id="KW-0732">Signal</keyword>
<evidence type="ECO:0008006" key="6">
    <source>
        <dbReference type="Google" id="ProtNLM"/>
    </source>
</evidence>
<feature type="chain" id="PRO_5014662909" description="Fucose-specific lectin" evidence="3">
    <location>
        <begin position="25"/>
        <end position="484"/>
    </location>
</feature>
<accession>A0A2L2SUU3</accession>
<feature type="compositionally biased region" description="Basic and acidic residues" evidence="1">
    <location>
        <begin position="456"/>
        <end position="484"/>
    </location>
</feature>
<evidence type="ECO:0000313" key="4">
    <source>
        <dbReference type="EMBL" id="CEI60198.1"/>
    </source>
</evidence>
<dbReference type="EMBL" id="LN649230">
    <property type="protein sequence ID" value="CEI60198.1"/>
    <property type="molecule type" value="Genomic_DNA"/>
</dbReference>
<dbReference type="Proteomes" id="UP000245910">
    <property type="component" value="Chromosome II"/>
</dbReference>
<reference evidence="5" key="1">
    <citation type="submission" date="2014-10" db="EMBL/GenBank/DDBJ databases">
        <authorList>
            <person name="King R."/>
        </authorList>
    </citation>
    <scope>NUCLEOTIDE SEQUENCE [LARGE SCALE GENOMIC DNA]</scope>
    <source>
        <strain evidence="5">A3/5</strain>
    </source>
</reference>
<name>A0A2L2SUU3_9HYPO</name>
<sequence length="484" mass="53168">MPRSLLVLLLSFACLLIEPVVGLAAWWTLSPDGFTTPHFAYQDPKSGDILHSSCNSNTSAAFSPDKANIFPIKENIAFKSQPKFSTPLAVTGWWDNDLNTPIASVFYQGIDNSIMNALFKCDNKTGNYTFDAQSDNVVSELAGTPSVYKETELAIVKVGGSGFRLHYHDEGRLVNLLSSKNGTDWQYSGPVSRYRSRGTAMAAVYTGSTNSSIVWAHTEVNLNVARFNNDSKDKWSIKQFPEAFHESTVTNNSDPKTDFFIGKTGPPLLYLTGNFANLSLTANSNNELSLFYIGEDTSLHEYLGADDGWKKQTHPGARIWPEADHEFGRLATASPPDSDEMWVYYTGKSDVVELHKDKRGIWSNAKMPSLTTATNVKYTPPDTDRSPREKETETATDEKSAKPSSGPGLATGVQVGIGVGVGIGVIALVVAMWFFLKNRRRTTVPAEGHQPPELQDTGKSELSDTAKFELPDTAKHELSDTSRF</sequence>
<proteinExistence type="predicted"/>
<keyword evidence="5" id="KW-1185">Reference proteome</keyword>
<evidence type="ECO:0000313" key="5">
    <source>
        <dbReference type="Proteomes" id="UP000245910"/>
    </source>
</evidence>
<dbReference type="AlphaFoldDB" id="A0A2L2SUU3"/>